<dbReference type="Proteomes" id="UP001500620">
    <property type="component" value="Unassembled WGS sequence"/>
</dbReference>
<dbReference type="RefSeq" id="WP_345131700.1">
    <property type="nucleotide sequence ID" value="NZ_BAABAT010000019.1"/>
</dbReference>
<evidence type="ECO:0000313" key="3">
    <source>
        <dbReference type="Proteomes" id="UP001500620"/>
    </source>
</evidence>
<comment type="caution">
    <text evidence="2">The sequence shown here is derived from an EMBL/GenBank/DDBJ whole genome shotgun (WGS) entry which is preliminary data.</text>
</comment>
<sequence>MGSWREIIDGIAENGEFGAARLVRDPRRKGGWTLLVEEVQQSYVDVLDPTHLYFEYTRRIGSIIDTAAPPGAPLRVLHLGGGAFTMPRYVAATRPGSEQLVVERDRRLAAFVQRVLPLPADAGIDIAFGDARETVAELEAEAYDLIIGDVYDAAQMPESVSDVRFAAAVARLLAPGGVYALNVADLAPLAFSRGQAATLRTAFADVCLIVRPELMRGRRFGNVVFAAALEAGRLPVARLAAIAGRDRQPAQVVTGAGLDLLTDGAEPVRLDGPDQA</sequence>
<dbReference type="EMBL" id="BAABAT010000019">
    <property type="protein sequence ID" value="GAA4254693.1"/>
    <property type="molecule type" value="Genomic_DNA"/>
</dbReference>
<dbReference type="Gene3D" id="3.40.50.150">
    <property type="entry name" value="Vaccinia Virus protein VP39"/>
    <property type="match status" value="1"/>
</dbReference>
<organism evidence="2 3">
    <name type="scientific">Dactylosporangium darangshiense</name>
    <dbReference type="NCBI Taxonomy" id="579108"/>
    <lineage>
        <taxon>Bacteria</taxon>
        <taxon>Bacillati</taxon>
        <taxon>Actinomycetota</taxon>
        <taxon>Actinomycetes</taxon>
        <taxon>Micromonosporales</taxon>
        <taxon>Micromonosporaceae</taxon>
        <taxon>Dactylosporangium</taxon>
    </lineage>
</organism>
<dbReference type="PANTHER" id="PTHR43317:SF1">
    <property type="entry name" value="THERMOSPERMINE SYNTHASE ACAULIS5"/>
    <property type="match status" value="1"/>
</dbReference>
<dbReference type="SUPFAM" id="SSF53335">
    <property type="entry name" value="S-adenosyl-L-methionine-dependent methyltransferases"/>
    <property type="match status" value="1"/>
</dbReference>
<dbReference type="NCBIfam" id="NF037959">
    <property type="entry name" value="MFS_SpdSyn"/>
    <property type="match status" value="1"/>
</dbReference>
<evidence type="ECO:0000256" key="1">
    <source>
        <dbReference type="ARBA" id="ARBA00023115"/>
    </source>
</evidence>
<dbReference type="PANTHER" id="PTHR43317">
    <property type="entry name" value="THERMOSPERMINE SYNTHASE ACAULIS5"/>
    <property type="match status" value="1"/>
</dbReference>
<gene>
    <name evidence="2" type="ORF">GCM10022255_060390</name>
</gene>
<dbReference type="InterPro" id="IPR029063">
    <property type="entry name" value="SAM-dependent_MTases_sf"/>
</dbReference>
<dbReference type="CDD" id="cd02440">
    <property type="entry name" value="AdoMet_MTases"/>
    <property type="match status" value="1"/>
</dbReference>
<evidence type="ECO:0000313" key="2">
    <source>
        <dbReference type="EMBL" id="GAA4254693.1"/>
    </source>
</evidence>
<name>A0ABP8DFE7_9ACTN</name>
<keyword evidence="1" id="KW-0620">Polyamine biosynthesis</keyword>
<reference evidence="3" key="1">
    <citation type="journal article" date="2019" name="Int. J. Syst. Evol. Microbiol.">
        <title>The Global Catalogue of Microorganisms (GCM) 10K type strain sequencing project: providing services to taxonomists for standard genome sequencing and annotation.</title>
        <authorList>
            <consortium name="The Broad Institute Genomics Platform"/>
            <consortium name="The Broad Institute Genome Sequencing Center for Infectious Disease"/>
            <person name="Wu L."/>
            <person name="Ma J."/>
        </authorList>
    </citation>
    <scope>NUCLEOTIDE SEQUENCE [LARGE SCALE GENOMIC DNA]</scope>
    <source>
        <strain evidence="3">JCM 17441</strain>
    </source>
</reference>
<keyword evidence="3" id="KW-1185">Reference proteome</keyword>
<proteinExistence type="predicted"/>
<accession>A0ABP8DFE7</accession>
<protein>
    <submittedName>
        <fullName evidence="2">Fused MFS/spermidine synthase</fullName>
    </submittedName>
</protein>